<dbReference type="OrthoDB" id="10251401at2759"/>
<comment type="similarity">
    <text evidence="2 5">Belongs to the NRAP family.</text>
</comment>
<gene>
    <name evidence="13" type="ORF">SCODWIG_00871</name>
</gene>
<evidence type="ECO:0000256" key="5">
    <source>
        <dbReference type="RuleBase" id="RU364032"/>
    </source>
</evidence>
<keyword evidence="3 5" id="KW-0694">RNA-binding</keyword>
<dbReference type="Pfam" id="PF17407">
    <property type="entry name" value="Nrap_D6"/>
    <property type="match status" value="1"/>
</dbReference>
<evidence type="ECO:0000259" key="8">
    <source>
        <dbReference type="Pfam" id="PF17403"/>
    </source>
</evidence>
<name>A0A376B4Q5_9ASCO</name>
<dbReference type="Gene3D" id="3.30.70.3020">
    <property type="match status" value="1"/>
</dbReference>
<dbReference type="InterPro" id="IPR035371">
    <property type="entry name" value="Nrap_D6"/>
</dbReference>
<evidence type="ECO:0000256" key="6">
    <source>
        <dbReference type="SAM" id="MobiDB-lite"/>
    </source>
</evidence>
<dbReference type="InterPro" id="IPR035367">
    <property type="entry name" value="Nrap_D2"/>
</dbReference>
<evidence type="ECO:0000313" key="14">
    <source>
        <dbReference type="Proteomes" id="UP000262825"/>
    </source>
</evidence>
<dbReference type="Proteomes" id="UP000262825">
    <property type="component" value="Unassembled WGS sequence"/>
</dbReference>
<dbReference type="InterPro" id="IPR035370">
    <property type="entry name" value="Nrap_D5"/>
</dbReference>
<dbReference type="PANTHER" id="PTHR17972:SF0">
    <property type="entry name" value="NUCLEOLAR PROTEIN 6"/>
    <property type="match status" value="1"/>
</dbReference>
<keyword evidence="4 5" id="KW-0539">Nucleus</keyword>
<dbReference type="GO" id="GO:0006364">
    <property type="term" value="P:rRNA processing"/>
    <property type="evidence" value="ECO:0007669"/>
    <property type="project" value="UniProtKB-KW"/>
</dbReference>
<dbReference type="GO" id="GO:0032545">
    <property type="term" value="C:CURI complex"/>
    <property type="evidence" value="ECO:0007669"/>
    <property type="project" value="TreeGrafter"/>
</dbReference>
<dbReference type="InterPro" id="IPR035369">
    <property type="entry name" value="Nrap_D4"/>
</dbReference>
<organism evidence="13 14">
    <name type="scientific">Saccharomycodes ludwigii</name>
    <dbReference type="NCBI Taxonomy" id="36035"/>
    <lineage>
        <taxon>Eukaryota</taxon>
        <taxon>Fungi</taxon>
        <taxon>Dikarya</taxon>
        <taxon>Ascomycota</taxon>
        <taxon>Saccharomycotina</taxon>
        <taxon>Saccharomycetes</taxon>
        <taxon>Saccharomycodales</taxon>
        <taxon>Saccharomycodaceae</taxon>
        <taxon>Saccharomycodes</taxon>
    </lineage>
</organism>
<dbReference type="InterPro" id="IPR035368">
    <property type="entry name" value="Nrap_D3"/>
</dbReference>
<keyword evidence="5" id="KW-0690">Ribosome biogenesis</keyword>
<feature type="region of interest" description="Disordered" evidence="6">
    <location>
        <begin position="1"/>
        <end position="61"/>
    </location>
</feature>
<dbReference type="Gene3D" id="1.10.1410.10">
    <property type="match status" value="2"/>
</dbReference>
<proteinExistence type="inferred from homology"/>
<dbReference type="Pfam" id="PF17403">
    <property type="entry name" value="Nrap_D2"/>
    <property type="match status" value="1"/>
</dbReference>
<evidence type="ECO:0000256" key="4">
    <source>
        <dbReference type="ARBA" id="ARBA00023242"/>
    </source>
</evidence>
<evidence type="ECO:0000256" key="1">
    <source>
        <dbReference type="ARBA" id="ARBA00004604"/>
    </source>
</evidence>
<keyword evidence="14" id="KW-1185">Reference proteome</keyword>
<dbReference type="Pfam" id="PF17405">
    <property type="entry name" value="Nrap_D4"/>
    <property type="match status" value="1"/>
</dbReference>
<accession>A0A376B4Q5</accession>
<dbReference type="AlphaFoldDB" id="A0A376B4Q5"/>
<comment type="subcellular location">
    <subcellularLocation>
        <location evidence="1 5">Nucleus</location>
        <location evidence="1 5">Nucleolus</location>
    </subcellularLocation>
</comment>
<feature type="compositionally biased region" description="Basic and acidic residues" evidence="6">
    <location>
        <begin position="15"/>
        <end position="36"/>
    </location>
</feature>
<evidence type="ECO:0000259" key="11">
    <source>
        <dbReference type="Pfam" id="PF17406"/>
    </source>
</evidence>
<feature type="domain" description="Nrap protein" evidence="8">
    <location>
        <begin position="337"/>
        <end position="489"/>
    </location>
</feature>
<evidence type="ECO:0000313" key="13">
    <source>
        <dbReference type="EMBL" id="SSD59110.1"/>
    </source>
</evidence>
<feature type="domain" description="Nrap protein" evidence="12">
    <location>
        <begin position="1064"/>
        <end position="1200"/>
    </location>
</feature>
<evidence type="ECO:0000256" key="3">
    <source>
        <dbReference type="ARBA" id="ARBA00022884"/>
    </source>
</evidence>
<dbReference type="FunFam" id="1.10.1410.10:FF:000020">
    <property type="entry name" value="U3 small nucleolar RNA-associated protein 22"/>
    <property type="match status" value="1"/>
</dbReference>
<evidence type="ECO:0000259" key="9">
    <source>
        <dbReference type="Pfam" id="PF17404"/>
    </source>
</evidence>
<dbReference type="PANTHER" id="PTHR17972">
    <property type="entry name" value="NUCLEOLAR RNA-ASSOCIATED PROTEIN"/>
    <property type="match status" value="1"/>
</dbReference>
<evidence type="ECO:0000259" key="12">
    <source>
        <dbReference type="Pfam" id="PF17407"/>
    </source>
</evidence>
<feature type="domain" description="Nrap protein" evidence="9">
    <location>
        <begin position="497"/>
        <end position="662"/>
    </location>
</feature>
<feature type="compositionally biased region" description="Acidic residues" evidence="6">
    <location>
        <begin position="37"/>
        <end position="54"/>
    </location>
</feature>
<dbReference type="Gene3D" id="3.30.70.3030">
    <property type="match status" value="1"/>
</dbReference>
<feature type="domain" description="Nrap protein" evidence="7">
    <location>
        <begin position="184"/>
        <end position="333"/>
    </location>
</feature>
<keyword evidence="5" id="KW-0687">Ribonucleoprotein</keyword>
<sequence length="1206" mass="138324">MNTTIKRKLSTTSVNEDHDGKKPELTKQDLSTHDASDESSPESSSESENEEEQDPIYANKKQKLTSQDIQIARETAELFKSNIFKLQIDELLEQVKLKDKHILRMEKFLHKLYDMIQEIPDWTNKSLVDVENFFHDKIVTVPFADPKPALKNTLYKFGFLKPNVSLIGSFGLKTAIYQPRGSFVDVALTMPSELFEKKDFLNFRALHKKSVYLAYLTHHLNILFEKYGFSDFLELKYKYFDNDPLNPILTIICNPIISNNSKLNEYNFHKSRFSVNLIISIPYDIFDRKKLLPNKNCVRVQDDNITPTPFYNFSILSSTTHEHYLRYLYKTKKLTESFKEASILGRLWLSQRGFSSNISQNGGLGGFGSFEFMILMAALLNGGGVTGNKILLHGFSSYQLFKGTIKYLATMDLSDDGHLQFYSDNSNSISNKYIKGGFNTPTLFDKTTKLNLLSKLTPSAYRVLRLYAVQTYKMLNDVVKDQFENIFLVNTTKLDEIRYDIVLDFKIKSDIASLNSMFGPKEKIRFISLENFTINKISNIITLGLGDRIHGFELETLYNNNANNNNNSRTFPITKRKYQVGFDMVRVKILINPQECEKLVTRGPINGEELTPEVQQFREFWGPKCSLRRFKDGSIVNSCVWSTSATKPVVVSILEYILKHHLGDEVSLQTSDMLKFNELLPLPNIPGANSTSILNLSSFFNLKKSFDELYKILFRMELPLSIKSITPVGNSFRYTTLLQPVPFAYSNPDFLQDVVLEFETSSKWPDELTSLERTKTAFLLKIHEKLEESYADYNSYFARDESIPNNLEIITLNVLTPEGFGFKFRVLTERDEILYLRAISNARYELKAELERTFLKFTSKYLGSIRHTRTIENISHSYHLYSPTVRLFKKWLDSHLLLYHLPEELVELIAMKPFVDADPYFIPGSLENGFLKILKNLSQWNWKEDPLILDLIKPEVVGIAEESDYISHEILTTETTKKLSEKLTLAQYKTIQSNFKTMRKTDPQGLHIQFFVASKNDPSGILYSSGIQLPIATRLTALSKVAVNFIQLHGINDKTIKLLFSPGLKDYDFVFKLKIPMPLRLSSGCSGEFKNLAVDAPMSFPKDCGKIIEKMDPSHHLVKYLAKKYGNSIIFSSHLYVGIHSDRGDENVVSGLIKPLFKQEKLKFRVNMDCNVEPVDEENVKMNIKAVLSEISTFGSSLITDLQINN</sequence>
<dbReference type="EMBL" id="UFAJ01000093">
    <property type="protein sequence ID" value="SSD59110.1"/>
    <property type="molecule type" value="Genomic_DNA"/>
</dbReference>
<reference evidence="14" key="1">
    <citation type="submission" date="2018-06" db="EMBL/GenBank/DDBJ databases">
        <authorList>
            <person name="Guldener U."/>
        </authorList>
    </citation>
    <scope>NUCLEOTIDE SEQUENCE [LARGE SCALE GENOMIC DNA]</scope>
    <source>
        <strain evidence="14">UTAD17</strain>
    </source>
</reference>
<dbReference type="GO" id="GO:0032040">
    <property type="term" value="C:small-subunit processome"/>
    <property type="evidence" value="ECO:0007669"/>
    <property type="project" value="TreeGrafter"/>
</dbReference>
<dbReference type="VEuPathDB" id="FungiDB:SCODWIG_00871"/>
<evidence type="ECO:0000259" key="10">
    <source>
        <dbReference type="Pfam" id="PF17405"/>
    </source>
</evidence>
<dbReference type="GO" id="GO:0003723">
    <property type="term" value="F:RNA binding"/>
    <property type="evidence" value="ECO:0007669"/>
    <property type="project" value="UniProtKB-KW"/>
</dbReference>
<dbReference type="Pfam" id="PF17406">
    <property type="entry name" value="Nrap_D5"/>
    <property type="match status" value="1"/>
</dbReference>
<dbReference type="GO" id="GO:0034456">
    <property type="term" value="C:UTP-C complex"/>
    <property type="evidence" value="ECO:0007669"/>
    <property type="project" value="TreeGrafter"/>
</dbReference>
<keyword evidence="5" id="KW-0698">rRNA processing</keyword>
<evidence type="ECO:0000256" key="2">
    <source>
        <dbReference type="ARBA" id="ARBA00006674"/>
    </source>
</evidence>
<feature type="domain" description="Nrap protein" evidence="11">
    <location>
        <begin position="878"/>
        <end position="1061"/>
    </location>
</feature>
<protein>
    <recommendedName>
        <fullName evidence="5">U3 small nucleolar RNA-associated protein 22</fullName>
    </recommendedName>
</protein>
<dbReference type="GO" id="GO:0006409">
    <property type="term" value="P:tRNA export from nucleus"/>
    <property type="evidence" value="ECO:0007669"/>
    <property type="project" value="TreeGrafter"/>
</dbReference>
<dbReference type="InterPro" id="IPR035082">
    <property type="entry name" value="Nrap_D1"/>
</dbReference>
<dbReference type="Pfam" id="PF17404">
    <property type="entry name" value="Nrap_D3"/>
    <property type="match status" value="1"/>
</dbReference>
<feature type="domain" description="Nrap protein" evidence="10">
    <location>
        <begin position="676"/>
        <end position="876"/>
    </location>
</feature>
<dbReference type="InterPro" id="IPR005554">
    <property type="entry name" value="NOL6/Upt22"/>
</dbReference>
<dbReference type="Pfam" id="PF03813">
    <property type="entry name" value="Nrap"/>
    <property type="match status" value="1"/>
</dbReference>
<evidence type="ECO:0000259" key="7">
    <source>
        <dbReference type="Pfam" id="PF03813"/>
    </source>
</evidence>